<accession>A0A6S6W2Y8</accession>
<protein>
    <submittedName>
        <fullName evidence="1">Uncharacterized protein</fullName>
    </submittedName>
</protein>
<evidence type="ECO:0000313" key="2">
    <source>
        <dbReference type="Proteomes" id="UP000472372"/>
    </source>
</evidence>
<reference evidence="1" key="1">
    <citation type="submission" date="2021-02" db="EMBL/GenBank/DDBJ databases">
        <authorList>
            <person name="Syme A R."/>
            <person name="Syme A R."/>
            <person name="Moolhuijzen P."/>
        </authorList>
    </citation>
    <scope>NUCLEOTIDE SEQUENCE</scope>
    <source>
        <strain evidence="1">W1-1</strain>
    </source>
</reference>
<sequence>MKLLIVLAGLLGIAMAMPTEQSQEGNLIPVEMVRRQDSTPCGNGACARGFTCVPYEGDFQCLGVP</sequence>
<dbReference type="AlphaFoldDB" id="A0A6S6W2Y8"/>
<gene>
    <name evidence="1" type="ORF">PTTW11_05731</name>
</gene>
<dbReference type="EMBL" id="HG992981">
    <property type="protein sequence ID" value="CAE7175013.1"/>
    <property type="molecule type" value="Genomic_DNA"/>
</dbReference>
<organism evidence="1 2">
    <name type="scientific">Pyrenophora teres f. teres</name>
    <dbReference type="NCBI Taxonomy" id="97479"/>
    <lineage>
        <taxon>Eukaryota</taxon>
        <taxon>Fungi</taxon>
        <taxon>Dikarya</taxon>
        <taxon>Ascomycota</taxon>
        <taxon>Pezizomycotina</taxon>
        <taxon>Dothideomycetes</taxon>
        <taxon>Pleosporomycetidae</taxon>
        <taxon>Pleosporales</taxon>
        <taxon>Pleosporineae</taxon>
        <taxon>Pleosporaceae</taxon>
        <taxon>Pyrenophora</taxon>
    </lineage>
</organism>
<dbReference type="Proteomes" id="UP000472372">
    <property type="component" value="Chromosome 5"/>
</dbReference>
<proteinExistence type="predicted"/>
<name>A0A6S6W2Y8_9PLEO</name>
<evidence type="ECO:0000313" key="1">
    <source>
        <dbReference type="EMBL" id="CAE7175013.1"/>
    </source>
</evidence>